<accession>A0A380T3F3</accession>
<dbReference type="Pfam" id="PF00460">
    <property type="entry name" value="Flg_bb_rod"/>
    <property type="match status" value="1"/>
</dbReference>
<dbReference type="GO" id="GO:0009424">
    <property type="term" value="C:bacterial-type flagellum hook"/>
    <property type="evidence" value="ECO:0007669"/>
    <property type="project" value="InterPro"/>
</dbReference>
<evidence type="ECO:0000259" key="11">
    <source>
        <dbReference type="Pfam" id="PF22638"/>
    </source>
</evidence>
<keyword evidence="13" id="KW-1185">Reference proteome</keyword>
<evidence type="ECO:0000313" key="13">
    <source>
        <dbReference type="Proteomes" id="UP000255177"/>
    </source>
</evidence>
<dbReference type="InterPro" id="IPR049119">
    <property type="entry name" value="FlgK_D2-like"/>
</dbReference>
<dbReference type="GO" id="GO:0044780">
    <property type="term" value="P:bacterial-type flagellum assembly"/>
    <property type="evidence" value="ECO:0007669"/>
    <property type="project" value="InterPro"/>
</dbReference>
<keyword evidence="12" id="KW-0969">Cilium</keyword>
<dbReference type="SUPFAM" id="SSF64518">
    <property type="entry name" value="Phase 1 flagellin"/>
    <property type="match status" value="2"/>
</dbReference>
<keyword evidence="12" id="KW-0966">Cell projection</keyword>
<dbReference type="PRINTS" id="PR01005">
    <property type="entry name" value="FLGHOOKAP1"/>
</dbReference>
<sequence>MASLINIGMSGLNANQAGLHTTGNNIANADVAGYSRQQNVQRANGAQQVGHVFIGTGTTLSDVRRVYNAYLESQLRTTTSLSSDAASYLKQVGPIDQMLSGADTGITGALKSFFSALQSSAAKPNEDASRQLLLTSAQSLSKRFNTIANQLNEQNNNINGNLASMADQVNKLTATIAQYNDQISRVAVVQGTPNDLFDQRNEAVRQLSELVGTQVVEREGNLDIYLENGQPLVLGKTTNNLETAPSKTDPTRFVVQLNRGSTTMDVTSSLKGGEIGGLLRYRSEVLDPSLNELGRVALVMADRINSQLAQGIDKNGEFGAALFNNINSPELISQRSIAQAGNSAGSGNLDVTIKDTGKLSTSNYQVTFTSATGYSVKKLPEGSMVGSYDLNDDPAPVIDGFSLNLNGGAVKAGDTFKITPTRNAATNLDTVLTDPKRLALASPLTSTSGAGNKGTGIIGQPNLTSTLDIYDPAQRLDLQNGLKYSTPVKLVFGDEKVNPQTYKLLDAKGGTLGTGTIIPGQENKLQFSVPMVDSTGAAINDANGNQKSFTFDMSVSGAPKEGDSYTVGMTGSGSDNNRNGQAVIDLQTKGTVEVGANGKGISLTDAYGKLVENVGGKTAQAQMDVDSTGALHESARASRDSLSGVQLDEEAGNLIKFQQYYTASSQIIKAAQEIFSTLINAL</sequence>
<feature type="coiled-coil region" evidence="7">
    <location>
        <begin position="137"/>
        <end position="182"/>
    </location>
</feature>
<evidence type="ECO:0000256" key="5">
    <source>
        <dbReference type="ARBA" id="ARBA00022525"/>
    </source>
</evidence>
<organism evidence="12 13">
    <name type="scientific">Pseudomonas wadenswilerensis</name>
    <dbReference type="NCBI Taxonomy" id="1785161"/>
    <lineage>
        <taxon>Bacteria</taxon>
        <taxon>Pseudomonadati</taxon>
        <taxon>Pseudomonadota</taxon>
        <taxon>Gammaproteobacteria</taxon>
        <taxon>Pseudomonadales</taxon>
        <taxon>Pseudomonadaceae</taxon>
        <taxon>Pseudomonas</taxon>
    </lineage>
</organism>
<dbReference type="InterPro" id="IPR001444">
    <property type="entry name" value="Flag_bb_rod_N"/>
</dbReference>
<dbReference type="PANTHER" id="PTHR30033">
    <property type="entry name" value="FLAGELLAR HOOK-ASSOCIATED PROTEIN 1"/>
    <property type="match status" value="1"/>
</dbReference>
<feature type="domain" description="Flagellar hook-associated protein FlgK helical" evidence="11">
    <location>
        <begin position="95"/>
        <end position="323"/>
    </location>
</feature>
<reference evidence="13" key="1">
    <citation type="submission" date="2018-07" db="EMBL/GenBank/DDBJ databases">
        <authorList>
            <person name="Blom J."/>
        </authorList>
    </citation>
    <scope>NUCLEOTIDE SEQUENCE [LARGE SCALE GENOMIC DNA]</scope>
    <source>
        <strain evidence="13">CCOS 864</strain>
    </source>
</reference>
<dbReference type="PANTHER" id="PTHR30033:SF1">
    <property type="entry name" value="FLAGELLAR HOOK-ASSOCIATED PROTEIN 1"/>
    <property type="match status" value="1"/>
</dbReference>
<feature type="domain" description="Flagellar basal-body/hook protein C-terminal" evidence="9">
    <location>
        <begin position="643"/>
        <end position="680"/>
    </location>
</feature>
<dbReference type="InterPro" id="IPR010930">
    <property type="entry name" value="Flg_bb/hook_C_dom"/>
</dbReference>
<name>A0A380T3F3_9PSED</name>
<dbReference type="AlphaFoldDB" id="A0A380T3F3"/>
<evidence type="ECO:0000256" key="2">
    <source>
        <dbReference type="ARBA" id="ARBA00004613"/>
    </source>
</evidence>
<comment type="similarity">
    <text evidence="3">Belongs to the flagella basal body rod proteins family.</text>
</comment>
<evidence type="ECO:0000259" key="10">
    <source>
        <dbReference type="Pfam" id="PF21158"/>
    </source>
</evidence>
<dbReference type="Pfam" id="PF21158">
    <property type="entry name" value="flgK_1st_1"/>
    <property type="match status" value="1"/>
</dbReference>
<evidence type="ECO:0000256" key="3">
    <source>
        <dbReference type="ARBA" id="ARBA00009677"/>
    </source>
</evidence>
<keyword evidence="7" id="KW-0175">Coiled coil</keyword>
<dbReference type="InterPro" id="IPR053927">
    <property type="entry name" value="FlgK_helical"/>
</dbReference>
<keyword evidence="12" id="KW-0282">Flagellum</keyword>
<evidence type="ECO:0000256" key="6">
    <source>
        <dbReference type="ARBA" id="ARBA00023143"/>
    </source>
</evidence>
<dbReference type="EMBL" id="UIDD01000010">
    <property type="protein sequence ID" value="SUQ64543.1"/>
    <property type="molecule type" value="Genomic_DNA"/>
</dbReference>
<evidence type="ECO:0000259" key="9">
    <source>
        <dbReference type="Pfam" id="PF06429"/>
    </source>
</evidence>
<evidence type="ECO:0000313" key="12">
    <source>
        <dbReference type="EMBL" id="SUQ64543.1"/>
    </source>
</evidence>
<dbReference type="PROSITE" id="PS00588">
    <property type="entry name" value="FLAGELLA_BB_ROD"/>
    <property type="match status" value="1"/>
</dbReference>
<evidence type="ECO:0000256" key="4">
    <source>
        <dbReference type="ARBA" id="ARBA00016244"/>
    </source>
</evidence>
<evidence type="ECO:0000256" key="7">
    <source>
        <dbReference type="SAM" id="Coils"/>
    </source>
</evidence>
<dbReference type="Pfam" id="PF22638">
    <property type="entry name" value="FlgK_D1"/>
    <property type="match status" value="1"/>
</dbReference>
<dbReference type="GO" id="GO:0005576">
    <property type="term" value="C:extracellular region"/>
    <property type="evidence" value="ECO:0007669"/>
    <property type="project" value="UniProtKB-SubCell"/>
</dbReference>
<dbReference type="Pfam" id="PF06429">
    <property type="entry name" value="Flg_bbr_C"/>
    <property type="match status" value="1"/>
</dbReference>
<dbReference type="RefSeq" id="WP_115088094.1">
    <property type="nucleotide sequence ID" value="NZ_CBCSFG010000001.1"/>
</dbReference>
<gene>
    <name evidence="12" type="primary">flgK</name>
    <name evidence="12" type="ORF">CCOS864_04004</name>
</gene>
<proteinExistence type="inferred from homology"/>
<comment type="subcellular location">
    <subcellularLocation>
        <location evidence="1">Bacterial flagellum</location>
    </subcellularLocation>
    <subcellularLocation>
        <location evidence="2">Secreted</location>
    </subcellularLocation>
</comment>
<evidence type="ECO:0000259" key="8">
    <source>
        <dbReference type="Pfam" id="PF00460"/>
    </source>
</evidence>
<evidence type="ECO:0000256" key="1">
    <source>
        <dbReference type="ARBA" id="ARBA00004365"/>
    </source>
</evidence>
<dbReference type="InterPro" id="IPR002371">
    <property type="entry name" value="FlgK"/>
</dbReference>
<feature type="domain" description="Flagellar hook-associated protein 1 D2-like" evidence="10">
    <location>
        <begin position="338"/>
        <end position="420"/>
    </location>
</feature>
<feature type="domain" description="Flagellar basal body rod protein N-terminal" evidence="8">
    <location>
        <begin position="5"/>
        <end position="34"/>
    </location>
</feature>
<protein>
    <recommendedName>
        <fullName evidence="4">Flagellar hook-associated protein 1</fullName>
    </recommendedName>
</protein>
<dbReference type="GO" id="GO:0005198">
    <property type="term" value="F:structural molecule activity"/>
    <property type="evidence" value="ECO:0007669"/>
    <property type="project" value="InterPro"/>
</dbReference>
<dbReference type="NCBIfam" id="TIGR02492">
    <property type="entry name" value="flgK_ends"/>
    <property type="match status" value="1"/>
</dbReference>
<dbReference type="InterPro" id="IPR019776">
    <property type="entry name" value="Flagellar_basal_body_rod_CS"/>
</dbReference>
<dbReference type="Proteomes" id="UP000255177">
    <property type="component" value="Unassembled WGS sequence"/>
</dbReference>
<keyword evidence="5" id="KW-0964">Secreted</keyword>
<keyword evidence="6" id="KW-0975">Bacterial flagellum</keyword>